<dbReference type="Gene3D" id="2.60.450.10">
    <property type="entry name" value="Lipopolysaccharide (LPS) transport protein A like domain"/>
    <property type="match status" value="1"/>
</dbReference>
<evidence type="ECO:0000256" key="6">
    <source>
        <dbReference type="SAM" id="Phobius"/>
    </source>
</evidence>
<evidence type="ECO:0000256" key="1">
    <source>
        <dbReference type="ARBA" id="ARBA00022475"/>
    </source>
</evidence>
<keyword evidence="2" id="KW-0997">Cell inner membrane</keyword>
<protein>
    <submittedName>
        <fullName evidence="7">Lipopolysaccharide export system protein LptC</fullName>
    </submittedName>
</protein>
<evidence type="ECO:0000256" key="4">
    <source>
        <dbReference type="ARBA" id="ARBA00022989"/>
    </source>
</evidence>
<proteinExistence type="predicted"/>
<reference evidence="7 8" key="1">
    <citation type="submission" date="2023-07" db="EMBL/GenBank/DDBJ databases">
        <title>Sorghum-associated microbial communities from plants grown in Nebraska, USA.</title>
        <authorList>
            <person name="Schachtman D."/>
        </authorList>
    </citation>
    <scope>NUCLEOTIDE SEQUENCE [LARGE SCALE GENOMIC DNA]</scope>
    <source>
        <strain evidence="7 8">BE313</strain>
    </source>
</reference>
<evidence type="ECO:0000313" key="7">
    <source>
        <dbReference type="EMBL" id="MDR7378734.1"/>
    </source>
</evidence>
<dbReference type="Proteomes" id="UP001180487">
    <property type="component" value="Unassembled WGS sequence"/>
</dbReference>
<comment type="caution">
    <text evidence="7">The sequence shown here is derived from an EMBL/GenBank/DDBJ whole genome shotgun (WGS) entry which is preliminary data.</text>
</comment>
<evidence type="ECO:0000256" key="5">
    <source>
        <dbReference type="ARBA" id="ARBA00023136"/>
    </source>
</evidence>
<sequence length="205" mass="22897">MKTVLRSAWERLSIYLPIILMAVLALCSYWLVRNTPIFTAAGVAAPVSHEPDYFMRTFSVKTFDALGRLKSEVLGVEARHFPDNDTVEIDKVRIRSVNPEGLVTVATADRGLSNADGSEVQLFGNAVVVREAVTSKGVVVQPRLEFRSDFLHAYMETERVRSNKPVTLIRGKDTFTADTMDYDNLDRQMQLNGRVRGILLPQAAP</sequence>
<dbReference type="EMBL" id="JAVDXT010000003">
    <property type="protein sequence ID" value="MDR7378734.1"/>
    <property type="molecule type" value="Genomic_DNA"/>
</dbReference>
<dbReference type="PANTHER" id="PTHR37481">
    <property type="entry name" value="LIPOPOLYSACCHARIDE EXPORT SYSTEM PROTEIN LPTC"/>
    <property type="match status" value="1"/>
</dbReference>
<keyword evidence="4 6" id="KW-1133">Transmembrane helix</keyword>
<dbReference type="InterPro" id="IPR052363">
    <property type="entry name" value="LPS_export_LptC"/>
</dbReference>
<keyword evidence="5 6" id="KW-0472">Membrane</keyword>
<keyword evidence="8" id="KW-1185">Reference proteome</keyword>
<keyword evidence="3 6" id="KW-0812">Transmembrane</keyword>
<evidence type="ECO:0000313" key="8">
    <source>
        <dbReference type="Proteomes" id="UP001180487"/>
    </source>
</evidence>
<dbReference type="NCBIfam" id="TIGR04409">
    <property type="entry name" value="LptC_YrbK"/>
    <property type="match status" value="1"/>
</dbReference>
<evidence type="ECO:0000256" key="2">
    <source>
        <dbReference type="ARBA" id="ARBA00022519"/>
    </source>
</evidence>
<gene>
    <name evidence="7" type="ORF">J2X19_003428</name>
</gene>
<evidence type="ECO:0000256" key="3">
    <source>
        <dbReference type="ARBA" id="ARBA00022692"/>
    </source>
</evidence>
<dbReference type="InterPro" id="IPR010664">
    <property type="entry name" value="LipoPS_assembly_LptC-rel"/>
</dbReference>
<name>A0ABU2CBM2_9BURK</name>
<organism evidence="7 8">
    <name type="scientific">Rhodoferax ferrireducens</name>
    <dbReference type="NCBI Taxonomy" id="192843"/>
    <lineage>
        <taxon>Bacteria</taxon>
        <taxon>Pseudomonadati</taxon>
        <taxon>Pseudomonadota</taxon>
        <taxon>Betaproteobacteria</taxon>
        <taxon>Burkholderiales</taxon>
        <taxon>Comamonadaceae</taxon>
        <taxon>Rhodoferax</taxon>
    </lineage>
</organism>
<dbReference type="RefSeq" id="WP_116607713.1">
    <property type="nucleotide sequence ID" value="NZ_JAVDXT010000003.1"/>
</dbReference>
<accession>A0ABU2CBM2</accession>
<feature type="transmembrane region" description="Helical" evidence="6">
    <location>
        <begin position="12"/>
        <end position="32"/>
    </location>
</feature>
<keyword evidence="1" id="KW-1003">Cell membrane</keyword>
<dbReference type="Pfam" id="PF06835">
    <property type="entry name" value="LptC"/>
    <property type="match status" value="1"/>
</dbReference>
<dbReference type="PANTHER" id="PTHR37481:SF1">
    <property type="entry name" value="LIPOPOLYSACCHARIDE EXPORT SYSTEM PROTEIN LPTC"/>
    <property type="match status" value="1"/>
</dbReference>
<dbReference type="InterPro" id="IPR026265">
    <property type="entry name" value="LptC"/>
</dbReference>